<protein>
    <recommendedName>
        <fullName evidence="5">RRM domain-containing protein</fullName>
    </recommendedName>
</protein>
<feature type="domain" description="RRM" evidence="5">
    <location>
        <begin position="105"/>
        <end position="178"/>
    </location>
</feature>
<dbReference type="Pfam" id="PF00076">
    <property type="entry name" value="RRM_1"/>
    <property type="match status" value="2"/>
</dbReference>
<feature type="region of interest" description="Disordered" evidence="4">
    <location>
        <begin position="1"/>
        <end position="27"/>
    </location>
</feature>
<dbReference type="AlphaFoldDB" id="A0A6G1FX69"/>
<dbReference type="InterPro" id="IPR012677">
    <property type="entry name" value="Nucleotide-bd_a/b_plait_sf"/>
</dbReference>
<dbReference type="PANTHER" id="PTHR24012">
    <property type="entry name" value="RNA BINDING PROTEIN"/>
    <property type="match status" value="1"/>
</dbReference>
<keyword evidence="1" id="KW-0677">Repeat</keyword>
<dbReference type="InterPro" id="IPR035979">
    <property type="entry name" value="RBD_domain_sf"/>
</dbReference>
<gene>
    <name evidence="6 8" type="ORF">P152DRAFT_401169</name>
</gene>
<dbReference type="CDD" id="cd12243">
    <property type="entry name" value="RRM1_MSSP"/>
    <property type="match status" value="1"/>
</dbReference>
<reference evidence="8" key="3">
    <citation type="submission" date="2025-04" db="UniProtKB">
        <authorList>
            <consortium name="RefSeq"/>
        </authorList>
    </citation>
    <scope>IDENTIFICATION</scope>
    <source>
        <strain evidence="8">CBS 781.70</strain>
    </source>
</reference>
<dbReference type="OrthoDB" id="271725at2759"/>
<dbReference type="Proteomes" id="UP000504638">
    <property type="component" value="Unplaced"/>
</dbReference>
<organism evidence="6">
    <name type="scientific">Eremomyces bilateralis CBS 781.70</name>
    <dbReference type="NCBI Taxonomy" id="1392243"/>
    <lineage>
        <taxon>Eukaryota</taxon>
        <taxon>Fungi</taxon>
        <taxon>Dikarya</taxon>
        <taxon>Ascomycota</taxon>
        <taxon>Pezizomycotina</taxon>
        <taxon>Dothideomycetes</taxon>
        <taxon>Dothideomycetes incertae sedis</taxon>
        <taxon>Eremomycetales</taxon>
        <taxon>Eremomycetaceae</taxon>
        <taxon>Eremomyces</taxon>
    </lineage>
</organism>
<dbReference type="EMBL" id="ML975166">
    <property type="protein sequence ID" value="KAF1810374.1"/>
    <property type="molecule type" value="Genomic_DNA"/>
</dbReference>
<feature type="domain" description="RRM" evidence="5">
    <location>
        <begin position="193"/>
        <end position="238"/>
    </location>
</feature>
<name>A0A6G1FX69_9PEZI</name>
<evidence type="ECO:0000313" key="6">
    <source>
        <dbReference type="EMBL" id="KAF1810374.1"/>
    </source>
</evidence>
<evidence type="ECO:0000256" key="2">
    <source>
        <dbReference type="ARBA" id="ARBA00022884"/>
    </source>
</evidence>
<keyword evidence="7" id="KW-1185">Reference proteome</keyword>
<dbReference type="InterPro" id="IPR000504">
    <property type="entry name" value="RRM_dom"/>
</dbReference>
<evidence type="ECO:0000259" key="5">
    <source>
        <dbReference type="PROSITE" id="PS50102"/>
    </source>
</evidence>
<dbReference type="Gene3D" id="3.30.70.330">
    <property type="match status" value="2"/>
</dbReference>
<sequence>MINSRRESISSNDQDVPPTPVPYGAGSGQVAVFDRSTPNVALTPSPTNLLAFNLVTPVKQTAPVQLPLHLQLLLNKEPTIPRAIPAPSSPVKPLDRALENKNGETNVYIRGLHPETTDDMLYAYGARFGEIQSSKAIIDMKSNQCKGFGFIKYHNYEDAEGCIRGFHHLGYECSFARESFYSKLKKFSDEGNTNLYVSNIPRNMNEHELSEIFAPHHVISSRILRSSDGHGRGVGFAR</sequence>
<evidence type="ECO:0000313" key="8">
    <source>
        <dbReference type="RefSeq" id="XP_033532005.1"/>
    </source>
</evidence>
<dbReference type="SUPFAM" id="SSF54928">
    <property type="entry name" value="RNA-binding domain, RBD"/>
    <property type="match status" value="1"/>
</dbReference>
<reference evidence="8" key="2">
    <citation type="submission" date="2020-04" db="EMBL/GenBank/DDBJ databases">
        <authorList>
            <consortium name="NCBI Genome Project"/>
        </authorList>
    </citation>
    <scope>NUCLEOTIDE SEQUENCE</scope>
    <source>
        <strain evidence="8">CBS 781.70</strain>
    </source>
</reference>
<reference evidence="6 8" key="1">
    <citation type="submission" date="2020-01" db="EMBL/GenBank/DDBJ databases">
        <authorList>
            <consortium name="DOE Joint Genome Institute"/>
            <person name="Haridas S."/>
            <person name="Albert R."/>
            <person name="Binder M."/>
            <person name="Bloem J."/>
            <person name="Labutti K."/>
            <person name="Salamov A."/>
            <person name="Andreopoulos B."/>
            <person name="Baker S.E."/>
            <person name="Barry K."/>
            <person name="Bills G."/>
            <person name="Bluhm B.H."/>
            <person name="Cannon C."/>
            <person name="Castanera R."/>
            <person name="Culley D.E."/>
            <person name="Daum C."/>
            <person name="Ezra D."/>
            <person name="Gonzalez J.B."/>
            <person name="Henrissat B."/>
            <person name="Kuo A."/>
            <person name="Liang C."/>
            <person name="Lipzen A."/>
            <person name="Lutzoni F."/>
            <person name="Magnuson J."/>
            <person name="Mondo S."/>
            <person name="Nolan M."/>
            <person name="Ohm R."/>
            <person name="Pangilinan J."/>
            <person name="Park H.-J."/>
            <person name="Ramirez L."/>
            <person name="Alfaro M."/>
            <person name="Sun H."/>
            <person name="Tritt A."/>
            <person name="Yoshinaga Y."/>
            <person name="Zwiers L.-H."/>
            <person name="Turgeon B.G."/>
            <person name="Goodwin S.B."/>
            <person name="Spatafora J.W."/>
            <person name="Crous P.W."/>
            <person name="Grigoriev I.V."/>
        </authorList>
    </citation>
    <scope>NUCLEOTIDE SEQUENCE</scope>
    <source>
        <strain evidence="6 8">CBS 781.70</strain>
    </source>
</reference>
<proteinExistence type="predicted"/>
<dbReference type="SMART" id="SM00360">
    <property type="entry name" value="RRM"/>
    <property type="match status" value="1"/>
</dbReference>
<evidence type="ECO:0000256" key="4">
    <source>
        <dbReference type="SAM" id="MobiDB-lite"/>
    </source>
</evidence>
<evidence type="ECO:0000313" key="7">
    <source>
        <dbReference type="Proteomes" id="UP000504638"/>
    </source>
</evidence>
<evidence type="ECO:0000256" key="3">
    <source>
        <dbReference type="PROSITE-ProRule" id="PRU00176"/>
    </source>
</evidence>
<keyword evidence="2 3" id="KW-0694">RNA-binding</keyword>
<dbReference type="GO" id="GO:0003723">
    <property type="term" value="F:RNA binding"/>
    <property type="evidence" value="ECO:0007669"/>
    <property type="project" value="UniProtKB-UniRule"/>
</dbReference>
<evidence type="ECO:0000256" key="1">
    <source>
        <dbReference type="ARBA" id="ARBA00022737"/>
    </source>
</evidence>
<dbReference type="GeneID" id="54417171"/>
<accession>A0A6G1FX69</accession>
<dbReference type="RefSeq" id="XP_033532005.1">
    <property type="nucleotide sequence ID" value="XM_033676601.1"/>
</dbReference>
<dbReference type="PROSITE" id="PS50102">
    <property type="entry name" value="RRM"/>
    <property type="match status" value="2"/>
</dbReference>